<proteinExistence type="predicted"/>
<keyword evidence="2" id="KW-1185">Reference proteome</keyword>
<reference evidence="1" key="1">
    <citation type="submission" date="2021-06" db="EMBL/GenBank/DDBJ databases">
        <authorList>
            <person name="Kallberg Y."/>
            <person name="Tangrot J."/>
            <person name="Rosling A."/>
        </authorList>
    </citation>
    <scope>NUCLEOTIDE SEQUENCE</scope>
    <source>
        <strain evidence="1">87-6 pot B 2015</strain>
    </source>
</reference>
<evidence type="ECO:0000313" key="1">
    <source>
        <dbReference type="EMBL" id="CAG8723593.1"/>
    </source>
</evidence>
<dbReference type="AlphaFoldDB" id="A0A9N9I7P9"/>
<comment type="caution">
    <text evidence="1">The sequence shown here is derived from an EMBL/GenBank/DDBJ whole genome shotgun (WGS) entry which is preliminary data.</text>
</comment>
<sequence length="48" mass="5811">YSRELTLDESEKYRFKFMVTMSICEGRNQIYHQNCSKSLRDGSDHMKF</sequence>
<dbReference type="EMBL" id="CAJVPP010014262">
    <property type="protein sequence ID" value="CAG8723593.1"/>
    <property type="molecule type" value="Genomic_DNA"/>
</dbReference>
<feature type="non-terminal residue" evidence="1">
    <location>
        <position position="1"/>
    </location>
</feature>
<evidence type="ECO:0000313" key="2">
    <source>
        <dbReference type="Proteomes" id="UP000789375"/>
    </source>
</evidence>
<accession>A0A9N9I7P9</accession>
<dbReference type="Proteomes" id="UP000789375">
    <property type="component" value="Unassembled WGS sequence"/>
</dbReference>
<protein>
    <submittedName>
        <fullName evidence="1">6810_t:CDS:1</fullName>
    </submittedName>
</protein>
<organism evidence="1 2">
    <name type="scientific">Funneliformis mosseae</name>
    <name type="common">Endomycorrhizal fungus</name>
    <name type="synonym">Glomus mosseae</name>
    <dbReference type="NCBI Taxonomy" id="27381"/>
    <lineage>
        <taxon>Eukaryota</taxon>
        <taxon>Fungi</taxon>
        <taxon>Fungi incertae sedis</taxon>
        <taxon>Mucoromycota</taxon>
        <taxon>Glomeromycotina</taxon>
        <taxon>Glomeromycetes</taxon>
        <taxon>Glomerales</taxon>
        <taxon>Glomeraceae</taxon>
        <taxon>Funneliformis</taxon>
    </lineage>
</organism>
<name>A0A9N9I7P9_FUNMO</name>
<feature type="non-terminal residue" evidence="1">
    <location>
        <position position="48"/>
    </location>
</feature>
<gene>
    <name evidence="1" type="ORF">FMOSSE_LOCUS15176</name>
</gene>